<accession>A0ABP5FKH0</accession>
<dbReference type="Pfam" id="PF00528">
    <property type="entry name" value="BPD_transp_1"/>
    <property type="match status" value="1"/>
</dbReference>
<keyword evidence="5 8" id="KW-0812">Transmembrane</keyword>
<name>A0ABP5FKH0_9MICC</name>
<evidence type="ECO:0000256" key="3">
    <source>
        <dbReference type="ARBA" id="ARBA00022448"/>
    </source>
</evidence>
<dbReference type="SUPFAM" id="SSF161098">
    <property type="entry name" value="MetI-like"/>
    <property type="match status" value="1"/>
</dbReference>
<evidence type="ECO:0000256" key="5">
    <source>
        <dbReference type="ARBA" id="ARBA00022692"/>
    </source>
</evidence>
<evidence type="ECO:0000256" key="2">
    <source>
        <dbReference type="ARBA" id="ARBA00007069"/>
    </source>
</evidence>
<proteinExistence type="inferred from homology"/>
<feature type="transmembrane region" description="Helical" evidence="8">
    <location>
        <begin position="192"/>
        <end position="217"/>
    </location>
</feature>
<feature type="domain" description="ABC transmembrane type-1" evidence="9">
    <location>
        <begin position="59"/>
        <end position="265"/>
    </location>
</feature>
<feature type="transmembrane region" description="Helical" evidence="8">
    <location>
        <begin position="247"/>
        <end position="268"/>
    </location>
</feature>
<dbReference type="PANTHER" id="PTHR42929">
    <property type="entry name" value="INNER MEMBRANE ABC TRANSPORTER PERMEASE PROTEIN YDCU-RELATED-RELATED"/>
    <property type="match status" value="1"/>
</dbReference>
<evidence type="ECO:0000256" key="4">
    <source>
        <dbReference type="ARBA" id="ARBA00022475"/>
    </source>
</evidence>
<evidence type="ECO:0000256" key="1">
    <source>
        <dbReference type="ARBA" id="ARBA00004651"/>
    </source>
</evidence>
<keyword evidence="4" id="KW-1003">Cell membrane</keyword>
<dbReference type="EMBL" id="BAAAMN010000009">
    <property type="protein sequence ID" value="GAA2028710.1"/>
    <property type="molecule type" value="Genomic_DNA"/>
</dbReference>
<keyword evidence="3 8" id="KW-0813">Transport</keyword>
<evidence type="ECO:0000259" key="9">
    <source>
        <dbReference type="PROSITE" id="PS50928"/>
    </source>
</evidence>
<sequence length="273" mass="29103">MTKVREPRALLVPAILLLTIAFVIPVAWMMFASILDADGGFTLDNFRRLFASDYAMAAAWRSLRLSILQTVITMLLAIPLAYIMTRVTARLRILMLVIVILPLMTSIVVRTFGWVVLMGPNGLLGQIPGLKFLADSSQGMLGTEMGIVIAMVQVLLPFAVLTTVGVIAGIDPKVEEASRTLGASFLTTVRRVIVPLAVPGIAAGATLVFALSVSSFITPNLIGGKQLPVLANTIYVDATVNLDWPYAAAQAVLLFVGVFLVLAAVARLGKGKA</sequence>
<evidence type="ECO:0000313" key="10">
    <source>
        <dbReference type="EMBL" id="GAA2028710.1"/>
    </source>
</evidence>
<dbReference type="InterPro" id="IPR035906">
    <property type="entry name" value="MetI-like_sf"/>
</dbReference>
<gene>
    <name evidence="10" type="ORF">GCM10009720_05590</name>
</gene>
<feature type="transmembrane region" description="Helical" evidence="8">
    <location>
        <begin position="12"/>
        <end position="35"/>
    </location>
</feature>
<keyword evidence="11" id="KW-1185">Reference proteome</keyword>
<keyword evidence="7 8" id="KW-0472">Membrane</keyword>
<keyword evidence="6 8" id="KW-1133">Transmembrane helix</keyword>
<comment type="subcellular location">
    <subcellularLocation>
        <location evidence="1 8">Cell membrane</location>
        <topology evidence="1 8">Multi-pass membrane protein</topology>
    </subcellularLocation>
</comment>
<comment type="caution">
    <text evidence="10">The sequence shown here is derived from an EMBL/GenBank/DDBJ whole genome shotgun (WGS) entry which is preliminary data.</text>
</comment>
<feature type="transmembrane region" description="Helical" evidence="8">
    <location>
        <begin position="147"/>
        <end position="171"/>
    </location>
</feature>
<dbReference type="InterPro" id="IPR000515">
    <property type="entry name" value="MetI-like"/>
</dbReference>
<evidence type="ECO:0000256" key="6">
    <source>
        <dbReference type="ARBA" id="ARBA00022989"/>
    </source>
</evidence>
<dbReference type="Proteomes" id="UP001501461">
    <property type="component" value="Unassembled WGS sequence"/>
</dbReference>
<feature type="transmembrane region" description="Helical" evidence="8">
    <location>
        <begin position="63"/>
        <end position="82"/>
    </location>
</feature>
<organism evidence="10 11">
    <name type="scientific">Yaniella flava</name>
    <dbReference type="NCBI Taxonomy" id="287930"/>
    <lineage>
        <taxon>Bacteria</taxon>
        <taxon>Bacillati</taxon>
        <taxon>Actinomycetota</taxon>
        <taxon>Actinomycetes</taxon>
        <taxon>Micrococcales</taxon>
        <taxon>Micrococcaceae</taxon>
        <taxon>Yaniella</taxon>
    </lineage>
</organism>
<reference evidence="11" key="1">
    <citation type="journal article" date="2019" name="Int. J. Syst. Evol. Microbiol.">
        <title>The Global Catalogue of Microorganisms (GCM) 10K type strain sequencing project: providing services to taxonomists for standard genome sequencing and annotation.</title>
        <authorList>
            <consortium name="The Broad Institute Genomics Platform"/>
            <consortium name="The Broad Institute Genome Sequencing Center for Infectious Disease"/>
            <person name="Wu L."/>
            <person name="Ma J."/>
        </authorList>
    </citation>
    <scope>NUCLEOTIDE SEQUENCE [LARGE SCALE GENOMIC DNA]</scope>
    <source>
        <strain evidence="11">JCM 13595</strain>
    </source>
</reference>
<evidence type="ECO:0000256" key="7">
    <source>
        <dbReference type="ARBA" id="ARBA00023136"/>
    </source>
</evidence>
<evidence type="ECO:0000313" key="11">
    <source>
        <dbReference type="Proteomes" id="UP001501461"/>
    </source>
</evidence>
<dbReference type="Gene3D" id="1.10.3720.10">
    <property type="entry name" value="MetI-like"/>
    <property type="match status" value="1"/>
</dbReference>
<dbReference type="PANTHER" id="PTHR42929:SF5">
    <property type="entry name" value="ABC TRANSPORTER PERMEASE PROTEIN"/>
    <property type="match status" value="1"/>
</dbReference>
<evidence type="ECO:0000256" key="8">
    <source>
        <dbReference type="RuleBase" id="RU363032"/>
    </source>
</evidence>
<comment type="similarity">
    <text evidence="2">Belongs to the binding-protein-dependent transport system permease family. CysTW subfamily.</text>
</comment>
<dbReference type="PROSITE" id="PS50928">
    <property type="entry name" value="ABC_TM1"/>
    <property type="match status" value="1"/>
</dbReference>
<dbReference type="CDD" id="cd06261">
    <property type="entry name" value="TM_PBP2"/>
    <property type="match status" value="1"/>
</dbReference>
<feature type="transmembrane region" description="Helical" evidence="8">
    <location>
        <begin position="94"/>
        <end position="117"/>
    </location>
</feature>
<protein>
    <submittedName>
        <fullName evidence="10">ABC transporter permease</fullName>
    </submittedName>
</protein>